<proteinExistence type="predicted"/>
<reference evidence="1 2" key="1">
    <citation type="submission" date="2018-12" db="EMBL/GenBank/DDBJ databases">
        <title>Persistence of Moraxella catarrhalis in Chronic Obstructive Pulmonary Disease and Regulation of the Hag/MID Adhesin.</title>
        <authorList>
            <person name="Murphy T."/>
            <person name="Zhao X."/>
            <person name="Vyas G."/>
            <person name="Aluvathingal J."/>
            <person name="Nadendla S."/>
            <person name="Tallon L."/>
            <person name="Tettelin H."/>
        </authorList>
    </citation>
    <scope>NUCLEOTIDE SEQUENCE [LARGE SCALE GENOMIC DNA]</scope>
    <source>
        <strain evidence="1 2">46P58B1</strain>
    </source>
</reference>
<evidence type="ECO:0000313" key="1">
    <source>
        <dbReference type="EMBL" id="AZQ93844.1"/>
    </source>
</evidence>
<evidence type="ECO:0000313" key="2">
    <source>
        <dbReference type="Proteomes" id="UP000280228"/>
    </source>
</evidence>
<dbReference type="EMBL" id="CP034662">
    <property type="protein sequence ID" value="AZQ93844.1"/>
    <property type="molecule type" value="Genomic_DNA"/>
</dbReference>
<name>A0A3Q9GEU7_MORCA</name>
<dbReference type="Pfam" id="PF19952">
    <property type="entry name" value="DUF6414"/>
    <property type="match status" value="1"/>
</dbReference>
<dbReference type="Proteomes" id="UP000280228">
    <property type="component" value="Chromosome"/>
</dbReference>
<dbReference type="AlphaFoldDB" id="A0A3Q9GEU7"/>
<dbReference type="InterPro" id="IPR045633">
    <property type="entry name" value="DUF6414"/>
</dbReference>
<accession>A0A3Q9GEU7</accession>
<sequence length="278" mass="30896">MAQELPTTESLFDFLYLDSIKIRSFYAQLTGFGSLASIKANNALNSSLVSEGAFGVNAMAKIDAKVNYATGENQSSEKTYDATPTLPREMIDKLDELGFISRELGENSAGNLVLLNGVLSITDIETLQNLLEPTMYFATEEEYKQLYGDRKRQAVKKKLEENKPVVQLIKAIPYALEARLKVGEDMVWMTLNRGEMVGNPHDINLKHGKVLFGEYYVLGVLDAIPNDDMNIDMTTGSFGDVILELSQSLKETMGRNTSSYGITPIAIFRVIRTNQQAK</sequence>
<gene>
    <name evidence="1" type="ORF">EJK53_1081</name>
</gene>
<protein>
    <submittedName>
        <fullName evidence="1">Uncharacterized protein</fullName>
    </submittedName>
</protein>
<dbReference type="RefSeq" id="WP_126671065.1">
    <property type="nucleotide sequence ID" value="NZ_CP034662.1"/>
</dbReference>
<organism evidence="1 2">
    <name type="scientific">Moraxella catarrhalis</name>
    <name type="common">Branhamella catarrhalis</name>
    <dbReference type="NCBI Taxonomy" id="480"/>
    <lineage>
        <taxon>Bacteria</taxon>
        <taxon>Pseudomonadati</taxon>
        <taxon>Pseudomonadota</taxon>
        <taxon>Gammaproteobacteria</taxon>
        <taxon>Moraxellales</taxon>
        <taxon>Moraxellaceae</taxon>
        <taxon>Moraxella</taxon>
    </lineage>
</organism>